<gene>
    <name evidence="2" type="ORF">BD324DRAFT_621800</name>
</gene>
<feature type="region of interest" description="Disordered" evidence="1">
    <location>
        <begin position="183"/>
        <end position="207"/>
    </location>
</feature>
<feature type="region of interest" description="Disordered" evidence="1">
    <location>
        <begin position="70"/>
        <end position="118"/>
    </location>
</feature>
<feature type="region of interest" description="Disordered" evidence="1">
    <location>
        <begin position="228"/>
        <end position="261"/>
    </location>
</feature>
<dbReference type="InterPro" id="IPR009563">
    <property type="entry name" value="SSSCA1"/>
</dbReference>
<protein>
    <submittedName>
        <fullName evidence="2">Uncharacterized protein</fullName>
    </submittedName>
</protein>
<sequence>MPAAEAPTQLEQTSAVLGEYMLKGWTLTDLHCDQCCVTPLMREPTASATAESRQPIQFCALCDGPPSASAQSTATRAVQSTSRSVPSAPTGSAPASTLLQSGPNLENPIYNPSSSSDDTASQISSLLLRGYSLLGTNCPSSTCRGIPLVGYPRGQDGKKDNRRLCVECGSRWIDGGEGGGGKLKRLPVGGGDSLKGHTEKGKEKATSLLDLGLESPRTMRRNQLYGLVPTKEKEESNSSDLEDEAEVPSTMLQVQTGSQTSSAPPSLILALEHTSKSLALTLNRFAVSLERHTLGTDKEDESRYFVDVKLHMDAMKDVLGVLGMVQELRR</sequence>
<comment type="caution">
    <text evidence="2">The sequence shown here is derived from an EMBL/GenBank/DDBJ whole genome shotgun (WGS) entry which is preliminary data.</text>
</comment>
<dbReference type="AlphaFoldDB" id="A0A1Y1UKS1"/>
<dbReference type="InterPro" id="IPR051888">
    <property type="entry name" value="UPF0148_domain"/>
</dbReference>
<dbReference type="RefSeq" id="XP_021872573.1">
    <property type="nucleotide sequence ID" value="XM_022015410.1"/>
</dbReference>
<feature type="compositionally biased region" description="Basic and acidic residues" evidence="1">
    <location>
        <begin position="194"/>
        <end position="205"/>
    </location>
</feature>
<name>A0A1Y1UKS1_9TREE</name>
<dbReference type="InParanoid" id="A0A1Y1UKS1"/>
<proteinExistence type="predicted"/>
<dbReference type="EMBL" id="NBSH01000004">
    <property type="protein sequence ID" value="ORX38651.1"/>
    <property type="molecule type" value="Genomic_DNA"/>
</dbReference>
<dbReference type="PANTHER" id="PTHR16537">
    <property type="entry name" value="SJOEGREN SYNDROME/SCLERODERMA AUTOANTIGEN 1"/>
    <property type="match status" value="1"/>
</dbReference>
<keyword evidence="3" id="KW-1185">Reference proteome</keyword>
<dbReference type="Proteomes" id="UP000193218">
    <property type="component" value="Unassembled WGS sequence"/>
</dbReference>
<dbReference type="PANTHER" id="PTHR16537:SF1">
    <property type="entry name" value="PROTEIN ZNRD2"/>
    <property type="match status" value="1"/>
</dbReference>
<accession>A0A1Y1UKS1</accession>
<evidence type="ECO:0000256" key="1">
    <source>
        <dbReference type="SAM" id="MobiDB-lite"/>
    </source>
</evidence>
<dbReference type="OrthoDB" id="28939at2759"/>
<evidence type="ECO:0000313" key="2">
    <source>
        <dbReference type="EMBL" id="ORX38651.1"/>
    </source>
</evidence>
<feature type="compositionally biased region" description="Polar residues" evidence="1">
    <location>
        <begin position="250"/>
        <end position="261"/>
    </location>
</feature>
<reference evidence="2 3" key="1">
    <citation type="submission" date="2017-03" db="EMBL/GenBank/DDBJ databases">
        <title>Widespread Adenine N6-methylation of Active Genes in Fungi.</title>
        <authorList>
            <consortium name="DOE Joint Genome Institute"/>
            <person name="Mondo S.J."/>
            <person name="Dannebaum R.O."/>
            <person name="Kuo R.C."/>
            <person name="Louie K.B."/>
            <person name="Bewick A.J."/>
            <person name="Labutti K."/>
            <person name="Haridas S."/>
            <person name="Kuo A."/>
            <person name="Salamov A."/>
            <person name="Ahrendt S.R."/>
            <person name="Lau R."/>
            <person name="Bowen B.P."/>
            <person name="Lipzen A."/>
            <person name="Sullivan W."/>
            <person name="Andreopoulos W.B."/>
            <person name="Clum A."/>
            <person name="Lindquist E."/>
            <person name="Daum C."/>
            <person name="Northen T.R."/>
            <person name="Ramamoorthy G."/>
            <person name="Schmitz R.J."/>
            <person name="Gryganskyi A."/>
            <person name="Culley D."/>
            <person name="Magnuson J."/>
            <person name="James T.Y."/>
            <person name="O'Malley M.A."/>
            <person name="Stajich J.E."/>
            <person name="Spatafora J.W."/>
            <person name="Visel A."/>
            <person name="Grigoriev I.V."/>
        </authorList>
    </citation>
    <scope>NUCLEOTIDE SEQUENCE [LARGE SCALE GENOMIC DNA]</scope>
    <source>
        <strain evidence="2 3">NRRL Y-17943</strain>
    </source>
</reference>
<dbReference type="Pfam" id="PF06677">
    <property type="entry name" value="Auto_anti-p27"/>
    <property type="match status" value="2"/>
</dbReference>
<evidence type="ECO:0000313" key="3">
    <source>
        <dbReference type="Proteomes" id="UP000193218"/>
    </source>
</evidence>
<feature type="compositionally biased region" description="Polar residues" evidence="1">
    <location>
        <begin position="70"/>
        <end position="104"/>
    </location>
</feature>
<dbReference type="STRING" id="4999.A0A1Y1UKS1"/>
<dbReference type="GeneID" id="33557219"/>
<organism evidence="2 3">
    <name type="scientific">Kockovaella imperatae</name>
    <dbReference type="NCBI Taxonomy" id="4999"/>
    <lineage>
        <taxon>Eukaryota</taxon>
        <taxon>Fungi</taxon>
        <taxon>Dikarya</taxon>
        <taxon>Basidiomycota</taxon>
        <taxon>Agaricomycotina</taxon>
        <taxon>Tremellomycetes</taxon>
        <taxon>Tremellales</taxon>
        <taxon>Cuniculitremaceae</taxon>
        <taxon>Kockovaella</taxon>
    </lineage>
</organism>